<dbReference type="WBParaSite" id="SRAE_2000107300.1">
    <property type="protein sequence ID" value="SRAE_2000107300.1"/>
    <property type="gene ID" value="WBGene00261274"/>
</dbReference>
<dbReference type="AlphaFoldDB" id="A0A090MY17"/>
<name>A0A090MY17_STRRB</name>
<sequence>MQFRDYRNLEYNKSAPLLILLNDDQDIIDSIIIEESLRMSKYEKETLWIRNDKLNEVPKCDILSYSAKETSLVKIIHVQPEMSLPNLILDFCSTIQNKLQMEFYQILVDLREWSISASEYELTGMLALLSDTALYILSKRNENLKIISTQISNIQSSFPITVFLSQQIGKENMYMTSQFSSNVKVIGKNKDIVNLNIDDYC</sequence>
<proteinExistence type="predicted"/>
<evidence type="ECO:0000313" key="2">
    <source>
        <dbReference type="Proteomes" id="UP000035682"/>
    </source>
</evidence>
<evidence type="ECO:0000313" key="1">
    <source>
        <dbReference type="EMBL" id="CEF66404.1"/>
    </source>
</evidence>
<keyword evidence="2" id="KW-1185">Reference proteome</keyword>
<protein>
    <submittedName>
        <fullName evidence="1 3">Uncharacterized protein</fullName>
    </submittedName>
</protein>
<dbReference type="RefSeq" id="XP_024505604.1">
    <property type="nucleotide sequence ID" value="XM_024651981.1"/>
</dbReference>
<gene>
    <name evidence="1 3 4" type="ORF">SRAE_2000107300</name>
</gene>
<accession>A0A090MY17</accession>
<reference evidence="3" key="2">
    <citation type="submission" date="2020-12" db="UniProtKB">
        <authorList>
            <consortium name="WormBaseParasite"/>
        </authorList>
    </citation>
    <scope>IDENTIFICATION</scope>
</reference>
<dbReference type="CTD" id="36378768"/>
<dbReference type="GeneID" id="36378768"/>
<evidence type="ECO:0000313" key="4">
    <source>
        <dbReference type="WormBase" id="SRAE_2000107300"/>
    </source>
</evidence>
<dbReference type="WormBase" id="SRAE_2000107300">
    <property type="protein sequence ID" value="SRP03982"/>
    <property type="gene ID" value="WBGene00261274"/>
</dbReference>
<dbReference type="Proteomes" id="UP000035682">
    <property type="component" value="Unplaced"/>
</dbReference>
<evidence type="ECO:0000313" key="3">
    <source>
        <dbReference type="WBParaSite" id="SRAE_2000107300.1"/>
    </source>
</evidence>
<reference evidence="1 2" key="1">
    <citation type="submission" date="2014-09" db="EMBL/GenBank/DDBJ databases">
        <authorList>
            <person name="Martin A.A."/>
        </authorList>
    </citation>
    <scope>NUCLEOTIDE SEQUENCE</scope>
    <source>
        <strain evidence="2">ED321</strain>
        <strain evidence="1">ED321 Heterogonic</strain>
    </source>
</reference>
<organism evidence="1">
    <name type="scientific">Strongyloides ratti</name>
    <name type="common">Parasitic roundworm</name>
    <dbReference type="NCBI Taxonomy" id="34506"/>
    <lineage>
        <taxon>Eukaryota</taxon>
        <taxon>Metazoa</taxon>
        <taxon>Ecdysozoa</taxon>
        <taxon>Nematoda</taxon>
        <taxon>Chromadorea</taxon>
        <taxon>Rhabditida</taxon>
        <taxon>Tylenchina</taxon>
        <taxon>Panagrolaimomorpha</taxon>
        <taxon>Strongyloidoidea</taxon>
        <taxon>Strongyloididae</taxon>
        <taxon>Strongyloides</taxon>
    </lineage>
</organism>
<dbReference type="EMBL" id="LN609529">
    <property type="protein sequence ID" value="CEF66404.1"/>
    <property type="molecule type" value="Genomic_DNA"/>
</dbReference>